<evidence type="ECO:0000313" key="2">
    <source>
        <dbReference type="EMBL" id="CEG46861.1"/>
    </source>
</evidence>
<accession>A0A0P1AZR4</accession>
<dbReference type="STRING" id="4781.A0A0P1AZR4"/>
<dbReference type="OMA" id="GMAHERQ"/>
<proteinExistence type="predicted"/>
<keyword evidence="1" id="KW-0175">Coiled coil</keyword>
<feature type="coiled-coil region" evidence="1">
    <location>
        <begin position="118"/>
        <end position="145"/>
    </location>
</feature>
<dbReference type="RefSeq" id="XP_024583230.1">
    <property type="nucleotide sequence ID" value="XM_024717763.1"/>
</dbReference>
<name>A0A0P1AZR4_PLAHL</name>
<feature type="coiled-coil region" evidence="1">
    <location>
        <begin position="221"/>
        <end position="255"/>
    </location>
</feature>
<feature type="coiled-coil region" evidence="1">
    <location>
        <begin position="299"/>
        <end position="333"/>
    </location>
</feature>
<evidence type="ECO:0000313" key="3">
    <source>
        <dbReference type="Proteomes" id="UP000054928"/>
    </source>
</evidence>
<evidence type="ECO:0000256" key="1">
    <source>
        <dbReference type="SAM" id="Coils"/>
    </source>
</evidence>
<protein>
    <submittedName>
        <fullName evidence="2">Uncharacterized protein</fullName>
    </submittedName>
</protein>
<reference evidence="3" key="1">
    <citation type="submission" date="2014-09" db="EMBL/GenBank/DDBJ databases">
        <authorList>
            <person name="Sharma Rahul"/>
            <person name="Thines Marco"/>
        </authorList>
    </citation>
    <scope>NUCLEOTIDE SEQUENCE [LARGE SCALE GENOMIC DNA]</scope>
</reference>
<dbReference type="EMBL" id="CCYD01002371">
    <property type="protein sequence ID" value="CEG46861.1"/>
    <property type="molecule type" value="Genomic_DNA"/>
</dbReference>
<dbReference type="GeneID" id="36398591"/>
<dbReference type="OrthoDB" id="126480at2759"/>
<keyword evidence="3" id="KW-1185">Reference proteome</keyword>
<feature type="coiled-coil region" evidence="1">
    <location>
        <begin position="46"/>
        <end position="76"/>
    </location>
</feature>
<dbReference type="AlphaFoldDB" id="A0A0P1AZR4"/>
<sequence>MSDDFLAGRIKQNFDLETKCSCQRDCKIAHNFRNCTLGDSQVQKSLRHLRRRCAKLERKLQEKETIIQALREQQQTRLPLLMHETMRSLHSLENIQSSEPAYELPNSHSVISCMAQERSEVDARIHEYEVQIAELYEENQQERLKNEMLKECLCESKRSKSKLIKACKQAKKELQIIKDSGLSQMLMDIEVRCDLMEKEKAQNVDELLAERSVRMERELVLKATTEQVDKLNLEATKWEAIVAKKRRKIRRLRDQICAQQLTIENLKADIEKVDQNLDYSPYLSQDDKLGEIEQLELIPVKLRARVREAEQQLRQLRTENDFLRSQLEFLNKKSLPESNKLSWTAWDTNKLLIQLRYINKRLRALKEMSVLQNQR</sequence>
<dbReference type="Proteomes" id="UP000054928">
    <property type="component" value="Unassembled WGS sequence"/>
</dbReference>
<organism evidence="2 3">
    <name type="scientific">Plasmopara halstedii</name>
    <name type="common">Downy mildew of sunflower</name>
    <dbReference type="NCBI Taxonomy" id="4781"/>
    <lineage>
        <taxon>Eukaryota</taxon>
        <taxon>Sar</taxon>
        <taxon>Stramenopiles</taxon>
        <taxon>Oomycota</taxon>
        <taxon>Peronosporomycetes</taxon>
        <taxon>Peronosporales</taxon>
        <taxon>Peronosporaceae</taxon>
        <taxon>Plasmopara</taxon>
    </lineage>
</organism>